<dbReference type="EMBL" id="CADIKH010000004">
    <property type="protein sequence ID" value="CAB3749328.1"/>
    <property type="molecule type" value="Genomic_DNA"/>
</dbReference>
<proteinExistence type="predicted"/>
<evidence type="ECO:0000256" key="1">
    <source>
        <dbReference type="SAM" id="Phobius"/>
    </source>
</evidence>
<feature type="transmembrane region" description="Helical" evidence="1">
    <location>
        <begin position="15"/>
        <end position="38"/>
    </location>
</feature>
<gene>
    <name evidence="2" type="ORF">LMG29542_00945</name>
</gene>
<dbReference type="RefSeq" id="WP_377756742.1">
    <property type="nucleotide sequence ID" value="NZ_JBHTEA010000001.1"/>
</dbReference>
<reference evidence="2 3" key="1">
    <citation type="submission" date="2020-04" db="EMBL/GenBank/DDBJ databases">
        <authorList>
            <person name="De Canck E."/>
        </authorList>
    </citation>
    <scope>NUCLEOTIDE SEQUENCE [LARGE SCALE GENOMIC DNA]</scope>
    <source>
        <strain evidence="2 3">LMG 29542</strain>
    </source>
</reference>
<keyword evidence="1" id="KW-0812">Transmembrane</keyword>
<dbReference type="AlphaFoldDB" id="A0A6J5D554"/>
<name>A0A6J5D554_9BURK</name>
<dbReference type="Proteomes" id="UP000494363">
    <property type="component" value="Unassembled WGS sequence"/>
</dbReference>
<evidence type="ECO:0000313" key="3">
    <source>
        <dbReference type="Proteomes" id="UP000494363"/>
    </source>
</evidence>
<keyword evidence="1" id="KW-0472">Membrane</keyword>
<organism evidence="2 3">
    <name type="scientific">Paraburkholderia humisilvae</name>
    <dbReference type="NCBI Taxonomy" id="627669"/>
    <lineage>
        <taxon>Bacteria</taxon>
        <taxon>Pseudomonadati</taxon>
        <taxon>Pseudomonadota</taxon>
        <taxon>Betaproteobacteria</taxon>
        <taxon>Burkholderiales</taxon>
        <taxon>Burkholderiaceae</taxon>
        <taxon>Paraburkholderia</taxon>
    </lineage>
</organism>
<keyword evidence="3" id="KW-1185">Reference proteome</keyword>
<accession>A0A6J5D554</accession>
<sequence>MKMIDMSAHSVSTLFYRAVAVVSVVVTAIVTVVAVHGLEKRHV</sequence>
<evidence type="ECO:0000313" key="2">
    <source>
        <dbReference type="EMBL" id="CAB3749328.1"/>
    </source>
</evidence>
<protein>
    <submittedName>
        <fullName evidence="2">Uncharacterized protein</fullName>
    </submittedName>
</protein>
<keyword evidence="1" id="KW-1133">Transmembrane helix</keyword>